<comment type="caution">
    <text evidence="2">The sequence shown here is derived from an EMBL/GenBank/DDBJ whole genome shotgun (WGS) entry which is preliminary data.</text>
</comment>
<evidence type="ECO:0000256" key="1">
    <source>
        <dbReference type="SAM" id="MobiDB-lite"/>
    </source>
</evidence>
<feature type="compositionally biased region" description="Polar residues" evidence="1">
    <location>
        <begin position="1"/>
        <end position="16"/>
    </location>
</feature>
<dbReference type="EMBL" id="BSDZ01000080">
    <property type="protein sequence ID" value="GLI68549.1"/>
    <property type="molecule type" value="Genomic_DNA"/>
</dbReference>
<gene>
    <name evidence="2" type="ORF">VaNZ11_012996</name>
</gene>
<reference evidence="2 3" key="1">
    <citation type="journal article" date="2023" name="IScience">
        <title>Expanded male sex-determining region conserved during the evolution of homothallism in the green alga Volvox.</title>
        <authorList>
            <person name="Yamamoto K."/>
            <person name="Matsuzaki R."/>
            <person name="Mahakham W."/>
            <person name="Heman W."/>
            <person name="Sekimoto H."/>
            <person name="Kawachi M."/>
            <person name="Minakuchi Y."/>
            <person name="Toyoda A."/>
            <person name="Nozaki H."/>
        </authorList>
    </citation>
    <scope>NUCLEOTIDE SEQUENCE [LARGE SCALE GENOMIC DNA]</scope>
    <source>
        <strain evidence="2 3">NIES-4468</strain>
    </source>
</reference>
<proteinExistence type="predicted"/>
<keyword evidence="3" id="KW-1185">Reference proteome</keyword>
<evidence type="ECO:0000313" key="3">
    <source>
        <dbReference type="Proteomes" id="UP001165090"/>
    </source>
</evidence>
<name>A0ABQ5SFJ5_9CHLO</name>
<feature type="non-terminal residue" evidence="2">
    <location>
        <position position="122"/>
    </location>
</feature>
<evidence type="ECO:0000313" key="2">
    <source>
        <dbReference type="EMBL" id="GLI68549.1"/>
    </source>
</evidence>
<feature type="region of interest" description="Disordered" evidence="1">
    <location>
        <begin position="1"/>
        <end position="96"/>
    </location>
</feature>
<accession>A0ABQ5SFJ5</accession>
<dbReference type="Proteomes" id="UP001165090">
    <property type="component" value="Unassembled WGS sequence"/>
</dbReference>
<organism evidence="2 3">
    <name type="scientific">Volvox africanus</name>
    <dbReference type="NCBI Taxonomy" id="51714"/>
    <lineage>
        <taxon>Eukaryota</taxon>
        <taxon>Viridiplantae</taxon>
        <taxon>Chlorophyta</taxon>
        <taxon>core chlorophytes</taxon>
        <taxon>Chlorophyceae</taxon>
        <taxon>CS clade</taxon>
        <taxon>Chlamydomonadales</taxon>
        <taxon>Volvocaceae</taxon>
        <taxon>Volvox</taxon>
    </lineage>
</organism>
<feature type="compositionally biased region" description="Gly residues" evidence="1">
    <location>
        <begin position="56"/>
        <end position="77"/>
    </location>
</feature>
<protein>
    <submittedName>
        <fullName evidence="2">Uncharacterized protein</fullName>
    </submittedName>
</protein>
<sequence>MSATSGGNYEGNNMPLTVQMKRRYSSGRGKYANLAVRPNVPDSFREGSTWHTGSMGSDGAGGGGTSRFGSGREGGPNGRPDGSAGHGSRPSSGYLRRKLTQGSTWVRSFFTYDEEAAPLDGQ</sequence>